<reference evidence="2" key="1">
    <citation type="journal article" date="2014" name="Int. J. Syst. Evol. Microbiol.">
        <title>Complete genome sequence of Corynebacterium casei LMG S-19264T (=DSM 44701T), isolated from a smear-ripened cheese.</title>
        <authorList>
            <consortium name="US DOE Joint Genome Institute (JGI-PGF)"/>
            <person name="Walter F."/>
            <person name="Albersmeier A."/>
            <person name="Kalinowski J."/>
            <person name="Ruckert C."/>
        </authorList>
    </citation>
    <scope>NUCLEOTIDE SEQUENCE</scope>
    <source>
        <strain evidence="2">CGMCC 1.15966</strain>
    </source>
</reference>
<name>A0A8H9KV39_9SPHI</name>
<dbReference type="Proteomes" id="UP000614460">
    <property type="component" value="Unassembled WGS sequence"/>
</dbReference>
<evidence type="ECO:0000313" key="3">
    <source>
        <dbReference type="Proteomes" id="UP000614460"/>
    </source>
</evidence>
<proteinExistence type="predicted"/>
<dbReference type="EMBL" id="BMKM01000007">
    <property type="protein sequence ID" value="GGE27899.1"/>
    <property type="molecule type" value="Genomic_DNA"/>
</dbReference>
<evidence type="ECO:0000313" key="2">
    <source>
        <dbReference type="EMBL" id="GGE27899.1"/>
    </source>
</evidence>
<feature type="signal peptide" evidence="1">
    <location>
        <begin position="1"/>
        <end position="24"/>
    </location>
</feature>
<gene>
    <name evidence="2" type="ORF">GCM10011516_26910</name>
</gene>
<comment type="caution">
    <text evidence="2">The sequence shown here is derived from an EMBL/GenBank/DDBJ whole genome shotgun (WGS) entry which is preliminary data.</text>
</comment>
<keyword evidence="3" id="KW-1185">Reference proteome</keyword>
<protein>
    <recommendedName>
        <fullName evidence="4">Lipoprotein</fullName>
    </recommendedName>
</protein>
<dbReference type="PROSITE" id="PS51257">
    <property type="entry name" value="PROKAR_LIPOPROTEIN"/>
    <property type="match status" value="1"/>
</dbReference>
<dbReference type="RefSeq" id="WP_182498646.1">
    <property type="nucleotide sequence ID" value="NZ_BMKM01000007.1"/>
</dbReference>
<sequence>MQNSGRKIRSIIIWTLLSSVAVLAGCSDTANKKKEFSWDSEVASMTGKDLKEWLRKAPFQNELKAEGDNKILFTNAEQVFPFIGKYYNSVELQRINSGNPQQDHIYQTESILFQDPKWGDLFVNGVLLYSNDELFLKNGEVSMGDPLFEGKDAVFNTYHSDLSETQVHSKTDNSKNALYWGYASNRSFLLAFYQKANLAFEAVIPLINNDSLGTLNKLKELEQAMGLKIPEWANATVDQIAATSGSGTFWNDPFLGIFMVKQFMPSVFLNMRYTDFKEQPGPEDSYTFKAMNGSAEADFKIALVPNTLDKESFEKQHKDLPHYEYFYQKTYYQEEQQGDRTVGKAYCFYTKDKSLEINFSYPSQDEKLKNQVHMILKYLKVNTTMVY</sequence>
<keyword evidence="1" id="KW-0732">Signal</keyword>
<evidence type="ECO:0008006" key="4">
    <source>
        <dbReference type="Google" id="ProtNLM"/>
    </source>
</evidence>
<evidence type="ECO:0000256" key="1">
    <source>
        <dbReference type="SAM" id="SignalP"/>
    </source>
</evidence>
<dbReference type="AlphaFoldDB" id="A0A8H9KV39"/>
<feature type="chain" id="PRO_5034401690" description="Lipoprotein" evidence="1">
    <location>
        <begin position="25"/>
        <end position="387"/>
    </location>
</feature>
<accession>A0A8H9KV39</accession>
<reference evidence="2" key="2">
    <citation type="submission" date="2020-09" db="EMBL/GenBank/DDBJ databases">
        <authorList>
            <person name="Sun Q."/>
            <person name="Zhou Y."/>
        </authorList>
    </citation>
    <scope>NUCLEOTIDE SEQUENCE</scope>
    <source>
        <strain evidence="2">CGMCC 1.15966</strain>
    </source>
</reference>
<organism evidence="2 3">
    <name type="scientific">Sphingobacterium cellulitidis</name>
    <dbReference type="NCBI Taxonomy" id="1768011"/>
    <lineage>
        <taxon>Bacteria</taxon>
        <taxon>Pseudomonadati</taxon>
        <taxon>Bacteroidota</taxon>
        <taxon>Sphingobacteriia</taxon>
        <taxon>Sphingobacteriales</taxon>
        <taxon>Sphingobacteriaceae</taxon>
        <taxon>Sphingobacterium</taxon>
    </lineage>
</organism>